<dbReference type="RefSeq" id="WP_060671365.1">
    <property type="nucleotide sequence ID" value="NZ_LIXZ01000003.1"/>
</dbReference>
<gene>
    <name evidence="1" type="ORF">AM506_04815</name>
</gene>
<name>A0A0P6W2Y4_9BACI</name>
<sequence>MTTETVSHQYKLDEDDSRKIISSPRTVIKNTGVFNDLKLSKTDRMQNAERILKMQVVSLSSLLQAARDEDEVYNYLSSFQCKFYLI</sequence>
<dbReference type="EMBL" id="LIXZ01000003">
    <property type="protein sequence ID" value="KPL60457.1"/>
    <property type="molecule type" value="Genomic_DNA"/>
</dbReference>
<proteinExistence type="predicted"/>
<evidence type="ECO:0000313" key="2">
    <source>
        <dbReference type="Proteomes" id="UP000050398"/>
    </source>
</evidence>
<accession>A0A0P6W2Y4</accession>
<evidence type="ECO:0000313" key="1">
    <source>
        <dbReference type="EMBL" id="KPL60457.1"/>
    </source>
</evidence>
<protein>
    <submittedName>
        <fullName evidence="1">Uncharacterized protein</fullName>
    </submittedName>
</protein>
<dbReference type="PATRIC" id="fig|218284.4.peg.2069"/>
<organism evidence="1 2">
    <name type="scientific">Rossellomorea vietnamensis</name>
    <dbReference type="NCBI Taxonomy" id="218284"/>
    <lineage>
        <taxon>Bacteria</taxon>
        <taxon>Bacillati</taxon>
        <taxon>Bacillota</taxon>
        <taxon>Bacilli</taxon>
        <taxon>Bacillales</taxon>
        <taxon>Bacillaceae</taxon>
        <taxon>Rossellomorea</taxon>
    </lineage>
</organism>
<dbReference type="AlphaFoldDB" id="A0A0P6W2Y4"/>
<dbReference type="OrthoDB" id="2990235at2"/>
<reference evidence="1 2" key="1">
    <citation type="submission" date="2015-08" db="EMBL/GenBank/DDBJ databases">
        <title>Draft Genome Sequence of Bacillus vietnamensis UCD-SED5.</title>
        <authorList>
            <person name="Lee R.D."/>
            <person name="Jospin G."/>
            <person name="Lang J.M."/>
            <person name="Coil D.A."/>
            <person name="Eisen J.A."/>
        </authorList>
    </citation>
    <scope>NUCLEOTIDE SEQUENCE [LARGE SCALE GENOMIC DNA]</scope>
    <source>
        <strain evidence="1 2">UCD-SED5</strain>
    </source>
</reference>
<dbReference type="Proteomes" id="UP000050398">
    <property type="component" value="Unassembled WGS sequence"/>
</dbReference>
<comment type="caution">
    <text evidence="1">The sequence shown here is derived from an EMBL/GenBank/DDBJ whole genome shotgun (WGS) entry which is preliminary data.</text>
</comment>